<feature type="domain" description="Protein kinase" evidence="2">
    <location>
        <begin position="243"/>
        <end position="426"/>
    </location>
</feature>
<dbReference type="GO" id="GO:0004713">
    <property type="term" value="F:protein tyrosine kinase activity"/>
    <property type="evidence" value="ECO:0007669"/>
    <property type="project" value="InterPro"/>
</dbReference>
<dbReference type="OrthoDB" id="4062651at2759"/>
<dbReference type="Proteomes" id="UP000186817">
    <property type="component" value="Unassembled WGS sequence"/>
</dbReference>
<sequence>MAMGHFRVGDAGRPLRSRAARWKNEGPMTAGRRRNRLRRRSARRMAESSGSLLPWAAMDGSSRPSRSRGSSSEPQSTELEGRGNGSHRPTVGAILRIFAGDRESEVESISDQVGGSRRPSMHHVELAEEARRRTEEGRGGVPIRQWMQAERYRDHLFSLSQGGRDKTVSDVMRGLFCQDAGDKKILEVMRDVFDQVAKPTWYLKQGYETHDFTLVDLGESTGEDEESMDGFQMGAVKSWTSSCQSSEVLGSTLKNTIYLAAWQGADVVVKCASVTDGGLAEEAAPTAITDELLHEIDVLSSMRHPDLVLFLGACIEPNRPIMCVTEFMPKGDLEDYYEMQRKTRNLHVWRPGLAKVVEWSCAVARALNFLHSRKMIYLMNYQHKEKKEDAKIYVEDDQEFALPEDDLLDELPAQGEERGCEDLCGG</sequence>
<dbReference type="InterPro" id="IPR001245">
    <property type="entry name" value="Ser-Thr/Tyr_kinase_cat_dom"/>
</dbReference>
<dbReference type="AlphaFoldDB" id="A0A1Q9F167"/>
<dbReference type="Pfam" id="PF07714">
    <property type="entry name" value="PK_Tyr_Ser-Thr"/>
    <property type="match status" value="1"/>
</dbReference>
<comment type="caution">
    <text evidence="3">The sequence shown here is derived from an EMBL/GenBank/DDBJ whole genome shotgun (WGS) entry which is preliminary data.</text>
</comment>
<dbReference type="InterPro" id="IPR011009">
    <property type="entry name" value="Kinase-like_dom_sf"/>
</dbReference>
<dbReference type="Gene3D" id="1.10.510.10">
    <property type="entry name" value="Transferase(Phosphotransferase) domain 1"/>
    <property type="match status" value="1"/>
</dbReference>
<feature type="compositionally biased region" description="Basic residues" evidence="1">
    <location>
        <begin position="31"/>
        <end position="43"/>
    </location>
</feature>
<name>A0A1Q9F167_SYMMI</name>
<reference evidence="3 4" key="1">
    <citation type="submission" date="2016-02" db="EMBL/GenBank/DDBJ databases">
        <title>Genome analysis of coral dinoflagellate symbionts highlights evolutionary adaptations to a symbiotic lifestyle.</title>
        <authorList>
            <person name="Aranda M."/>
            <person name="Li Y."/>
            <person name="Liew Y.J."/>
            <person name="Baumgarten S."/>
            <person name="Simakov O."/>
            <person name="Wilson M."/>
            <person name="Piel J."/>
            <person name="Ashoor H."/>
            <person name="Bougouffa S."/>
            <person name="Bajic V.B."/>
            <person name="Ryu T."/>
            <person name="Ravasi T."/>
            <person name="Bayer T."/>
            <person name="Micklem G."/>
            <person name="Kim H."/>
            <person name="Bhak J."/>
            <person name="Lajeunesse T.C."/>
            <person name="Voolstra C.R."/>
        </authorList>
    </citation>
    <scope>NUCLEOTIDE SEQUENCE [LARGE SCALE GENOMIC DNA]</scope>
    <source>
        <strain evidence="3 4">CCMP2467</strain>
    </source>
</reference>
<dbReference type="GO" id="GO:0004674">
    <property type="term" value="F:protein serine/threonine kinase activity"/>
    <property type="evidence" value="ECO:0007669"/>
    <property type="project" value="TreeGrafter"/>
</dbReference>
<dbReference type="PANTHER" id="PTHR44329:SF140">
    <property type="entry name" value="INACTIVE PROTEIN TYROSINE KINASE PTKL"/>
    <property type="match status" value="1"/>
</dbReference>
<dbReference type="GO" id="GO:0005524">
    <property type="term" value="F:ATP binding"/>
    <property type="evidence" value="ECO:0007669"/>
    <property type="project" value="InterPro"/>
</dbReference>
<protein>
    <recommendedName>
        <fullName evidence="2">Protein kinase domain-containing protein</fullName>
    </recommendedName>
</protein>
<feature type="compositionally biased region" description="Low complexity" evidence="1">
    <location>
        <begin position="60"/>
        <end position="72"/>
    </location>
</feature>
<feature type="region of interest" description="Disordered" evidence="1">
    <location>
        <begin position="1"/>
        <end position="90"/>
    </location>
</feature>
<dbReference type="InterPro" id="IPR000719">
    <property type="entry name" value="Prot_kinase_dom"/>
</dbReference>
<keyword evidence="4" id="KW-1185">Reference proteome</keyword>
<dbReference type="PANTHER" id="PTHR44329">
    <property type="entry name" value="SERINE/THREONINE-PROTEIN KINASE TNNI3K-RELATED"/>
    <property type="match status" value="1"/>
</dbReference>
<dbReference type="InterPro" id="IPR051681">
    <property type="entry name" value="Ser/Thr_Kinases-Pseudokinases"/>
</dbReference>
<dbReference type="SMART" id="SM00219">
    <property type="entry name" value="TyrKc"/>
    <property type="match status" value="1"/>
</dbReference>
<evidence type="ECO:0000256" key="1">
    <source>
        <dbReference type="SAM" id="MobiDB-lite"/>
    </source>
</evidence>
<dbReference type="EMBL" id="LSRX01000030">
    <property type="protein sequence ID" value="OLQ13332.1"/>
    <property type="molecule type" value="Genomic_DNA"/>
</dbReference>
<evidence type="ECO:0000313" key="3">
    <source>
        <dbReference type="EMBL" id="OLQ13332.1"/>
    </source>
</evidence>
<evidence type="ECO:0000313" key="4">
    <source>
        <dbReference type="Proteomes" id="UP000186817"/>
    </source>
</evidence>
<organism evidence="3 4">
    <name type="scientific">Symbiodinium microadriaticum</name>
    <name type="common">Dinoflagellate</name>
    <name type="synonym">Zooxanthella microadriatica</name>
    <dbReference type="NCBI Taxonomy" id="2951"/>
    <lineage>
        <taxon>Eukaryota</taxon>
        <taxon>Sar</taxon>
        <taxon>Alveolata</taxon>
        <taxon>Dinophyceae</taxon>
        <taxon>Suessiales</taxon>
        <taxon>Symbiodiniaceae</taxon>
        <taxon>Symbiodinium</taxon>
    </lineage>
</organism>
<gene>
    <name evidence="3" type="ORF">AK812_SmicGene2721</name>
</gene>
<dbReference type="PROSITE" id="PS50011">
    <property type="entry name" value="PROTEIN_KINASE_DOM"/>
    <property type="match status" value="1"/>
</dbReference>
<evidence type="ECO:0000259" key="2">
    <source>
        <dbReference type="PROSITE" id="PS50011"/>
    </source>
</evidence>
<dbReference type="InterPro" id="IPR020635">
    <property type="entry name" value="Tyr_kinase_cat_dom"/>
</dbReference>
<accession>A0A1Q9F167</accession>
<proteinExistence type="predicted"/>
<dbReference type="SUPFAM" id="SSF56112">
    <property type="entry name" value="Protein kinase-like (PK-like)"/>
    <property type="match status" value="1"/>
</dbReference>